<evidence type="ECO:0000256" key="1">
    <source>
        <dbReference type="SAM" id="Phobius"/>
    </source>
</evidence>
<sequence>MLDCGCRLRQHQTVRYQQLTNVVSPAMRNRRSCVSTTTTEQITREHCDSTKNLVTLQVLTELRSMLYQFEAVMSAQRANEQVKEQWSRLADVLENFSLCVFLFGTLICIQLFLNHSWY</sequence>
<dbReference type="SUPFAM" id="SSF90112">
    <property type="entry name" value="Neurotransmitter-gated ion-channel transmembrane pore"/>
    <property type="match status" value="1"/>
</dbReference>
<accession>A0A914XPI6</accession>
<reference evidence="3" key="1">
    <citation type="submission" date="2022-11" db="UniProtKB">
        <authorList>
            <consortium name="WormBaseParasite"/>
        </authorList>
    </citation>
    <scope>IDENTIFICATION</scope>
</reference>
<name>A0A914XPI6_9BILA</name>
<dbReference type="InterPro" id="IPR036719">
    <property type="entry name" value="Neuro-gated_channel_TM_sf"/>
</dbReference>
<dbReference type="AlphaFoldDB" id="A0A914XPI6"/>
<keyword evidence="1" id="KW-0812">Transmembrane</keyword>
<dbReference type="Proteomes" id="UP000887566">
    <property type="component" value="Unplaced"/>
</dbReference>
<feature type="transmembrane region" description="Helical" evidence="1">
    <location>
        <begin position="92"/>
        <end position="113"/>
    </location>
</feature>
<keyword evidence="1" id="KW-0472">Membrane</keyword>
<keyword evidence="1" id="KW-1133">Transmembrane helix</keyword>
<organism evidence="2 3">
    <name type="scientific">Plectus sambesii</name>
    <dbReference type="NCBI Taxonomy" id="2011161"/>
    <lineage>
        <taxon>Eukaryota</taxon>
        <taxon>Metazoa</taxon>
        <taxon>Ecdysozoa</taxon>
        <taxon>Nematoda</taxon>
        <taxon>Chromadorea</taxon>
        <taxon>Plectida</taxon>
        <taxon>Plectina</taxon>
        <taxon>Plectoidea</taxon>
        <taxon>Plectidae</taxon>
        <taxon>Plectus</taxon>
    </lineage>
</organism>
<evidence type="ECO:0000313" key="2">
    <source>
        <dbReference type="Proteomes" id="UP000887566"/>
    </source>
</evidence>
<dbReference type="WBParaSite" id="PSAMB.scaffold9364size5057.g32391.t1">
    <property type="protein sequence ID" value="PSAMB.scaffold9364size5057.g32391.t1"/>
    <property type="gene ID" value="PSAMB.scaffold9364size5057.g32391"/>
</dbReference>
<protein>
    <submittedName>
        <fullName evidence="3">Uncharacterized protein</fullName>
    </submittedName>
</protein>
<proteinExistence type="predicted"/>
<keyword evidence="2" id="KW-1185">Reference proteome</keyword>
<dbReference type="GO" id="GO:0006811">
    <property type="term" value="P:monoatomic ion transport"/>
    <property type="evidence" value="ECO:0007669"/>
    <property type="project" value="InterPro"/>
</dbReference>
<evidence type="ECO:0000313" key="3">
    <source>
        <dbReference type="WBParaSite" id="PSAMB.scaffold9364size5057.g32391.t1"/>
    </source>
</evidence>
<dbReference type="GO" id="GO:0016020">
    <property type="term" value="C:membrane"/>
    <property type="evidence" value="ECO:0007669"/>
    <property type="project" value="InterPro"/>
</dbReference>